<comment type="caution">
    <text evidence="2">The sequence shown here is derived from an EMBL/GenBank/DDBJ whole genome shotgun (WGS) entry which is preliminary data.</text>
</comment>
<evidence type="ECO:0000313" key="3">
    <source>
        <dbReference type="Proteomes" id="UP000054564"/>
    </source>
</evidence>
<proteinExistence type="predicted"/>
<feature type="signal peptide" evidence="1">
    <location>
        <begin position="1"/>
        <end position="24"/>
    </location>
</feature>
<evidence type="ECO:0000256" key="1">
    <source>
        <dbReference type="SAM" id="SignalP"/>
    </source>
</evidence>
<accession>A0A0L0W4Y9</accession>
<dbReference type="AlphaFoldDB" id="A0A0L0W4Y9"/>
<name>A0A0L0W4Y9_9BASI</name>
<dbReference type="Proteomes" id="UP000054564">
    <property type="component" value="Unassembled WGS sequence"/>
</dbReference>
<feature type="chain" id="PRO_5005550945" evidence="1">
    <location>
        <begin position="25"/>
        <end position="117"/>
    </location>
</feature>
<sequence>MLSFAFCKCFVFAISLVMIPEALAQGGSKQPKLGPATPNCAAGLTTICVANLGDKISATTHSGTVSGPRKNVTACPFNLRKACCKKAFGKEAAKKGIQKTTYGQFCAELAPPSDGEK</sequence>
<dbReference type="EMBL" id="AJIL01000003">
    <property type="protein sequence ID" value="KNF06579.1"/>
    <property type="molecule type" value="Genomic_DNA"/>
</dbReference>
<reference evidence="3" key="1">
    <citation type="submission" date="2014-03" db="EMBL/GenBank/DDBJ databases">
        <title>The Genome Sequence of Puccinia striiformis f. sp. tritici PST-78.</title>
        <authorList>
            <consortium name="The Broad Institute Genome Sequencing Platform"/>
            <person name="Cuomo C."/>
            <person name="Hulbert S."/>
            <person name="Chen X."/>
            <person name="Walker B."/>
            <person name="Young S.K."/>
            <person name="Zeng Q."/>
            <person name="Gargeya S."/>
            <person name="Fitzgerald M."/>
            <person name="Haas B."/>
            <person name="Abouelleil A."/>
            <person name="Alvarado L."/>
            <person name="Arachchi H.M."/>
            <person name="Berlin A.M."/>
            <person name="Chapman S.B."/>
            <person name="Goldberg J."/>
            <person name="Griggs A."/>
            <person name="Gujja S."/>
            <person name="Hansen M."/>
            <person name="Howarth C."/>
            <person name="Imamovic A."/>
            <person name="Larimer J."/>
            <person name="McCowan C."/>
            <person name="Montmayeur A."/>
            <person name="Murphy C."/>
            <person name="Neiman D."/>
            <person name="Pearson M."/>
            <person name="Priest M."/>
            <person name="Roberts A."/>
            <person name="Saif S."/>
            <person name="Shea T."/>
            <person name="Sisk P."/>
            <person name="Sykes S."/>
            <person name="Wortman J."/>
            <person name="Nusbaum C."/>
            <person name="Birren B."/>
        </authorList>
    </citation>
    <scope>NUCLEOTIDE SEQUENCE [LARGE SCALE GENOMIC DNA]</scope>
    <source>
        <strain evidence="3">race PST-78</strain>
    </source>
</reference>
<organism evidence="2 3">
    <name type="scientific">Puccinia striiformis f. sp. tritici PST-78</name>
    <dbReference type="NCBI Taxonomy" id="1165861"/>
    <lineage>
        <taxon>Eukaryota</taxon>
        <taxon>Fungi</taxon>
        <taxon>Dikarya</taxon>
        <taxon>Basidiomycota</taxon>
        <taxon>Pucciniomycotina</taxon>
        <taxon>Pucciniomycetes</taxon>
        <taxon>Pucciniales</taxon>
        <taxon>Pucciniaceae</taxon>
        <taxon>Puccinia</taxon>
    </lineage>
</organism>
<keyword evidence="3" id="KW-1185">Reference proteome</keyword>
<keyword evidence="1" id="KW-0732">Signal</keyword>
<protein>
    <submittedName>
        <fullName evidence="2">Uncharacterized protein</fullName>
    </submittedName>
</protein>
<gene>
    <name evidence="2" type="ORF">PSTG_00452</name>
</gene>
<evidence type="ECO:0000313" key="2">
    <source>
        <dbReference type="EMBL" id="KNF06579.1"/>
    </source>
</evidence>